<name>A0A0B6YII1_9EUPU</name>
<dbReference type="AlphaFoldDB" id="A0A0B6YII1"/>
<gene>
    <name evidence="1" type="primary">ORF26535</name>
</gene>
<dbReference type="EMBL" id="HACG01009132">
    <property type="protein sequence ID" value="CEK55997.1"/>
    <property type="molecule type" value="Transcribed_RNA"/>
</dbReference>
<accession>A0A0B6YII1</accession>
<sequence length="54" mass="6566">MYGMRLLIVNQLQEMGMNVLTCTHYIMYRFRRLRRREHNRSTSNAHVCCWCSQG</sequence>
<reference evidence="1" key="1">
    <citation type="submission" date="2014-12" db="EMBL/GenBank/DDBJ databases">
        <title>Insight into the proteome of Arion vulgaris.</title>
        <authorList>
            <person name="Aradska J."/>
            <person name="Bulat T."/>
            <person name="Smidak R."/>
            <person name="Sarate P."/>
            <person name="Gangsoo J."/>
            <person name="Sialana F."/>
            <person name="Bilban M."/>
            <person name="Lubec G."/>
        </authorList>
    </citation>
    <scope>NUCLEOTIDE SEQUENCE</scope>
    <source>
        <tissue evidence="1">Skin</tissue>
    </source>
</reference>
<proteinExistence type="predicted"/>
<evidence type="ECO:0000313" key="1">
    <source>
        <dbReference type="EMBL" id="CEK55997.1"/>
    </source>
</evidence>
<protein>
    <submittedName>
        <fullName evidence="1">Uncharacterized protein</fullName>
    </submittedName>
</protein>
<organism evidence="1">
    <name type="scientific">Arion vulgaris</name>
    <dbReference type="NCBI Taxonomy" id="1028688"/>
    <lineage>
        <taxon>Eukaryota</taxon>
        <taxon>Metazoa</taxon>
        <taxon>Spiralia</taxon>
        <taxon>Lophotrochozoa</taxon>
        <taxon>Mollusca</taxon>
        <taxon>Gastropoda</taxon>
        <taxon>Heterobranchia</taxon>
        <taxon>Euthyneura</taxon>
        <taxon>Panpulmonata</taxon>
        <taxon>Eupulmonata</taxon>
        <taxon>Stylommatophora</taxon>
        <taxon>Helicina</taxon>
        <taxon>Arionoidea</taxon>
        <taxon>Arionidae</taxon>
        <taxon>Arion</taxon>
    </lineage>
</organism>
<feature type="non-terminal residue" evidence="1">
    <location>
        <position position="54"/>
    </location>
</feature>